<dbReference type="EMBL" id="JAINDJ010000004">
    <property type="protein sequence ID" value="KAG9448724.1"/>
    <property type="molecule type" value="Genomic_DNA"/>
</dbReference>
<evidence type="ECO:0000313" key="2">
    <source>
        <dbReference type="EMBL" id="KAG9448724.1"/>
    </source>
</evidence>
<dbReference type="Proteomes" id="UP000825729">
    <property type="component" value="Unassembled WGS sequence"/>
</dbReference>
<name>A0AAV7EJ11_ARIFI</name>
<accession>A0AAV7EJ11</accession>
<gene>
    <name evidence="2" type="ORF">H6P81_008689</name>
</gene>
<comment type="caution">
    <text evidence="2">The sequence shown here is derived from an EMBL/GenBank/DDBJ whole genome shotgun (WGS) entry which is preliminary data.</text>
</comment>
<organism evidence="2 3">
    <name type="scientific">Aristolochia fimbriata</name>
    <name type="common">White veined hardy Dutchman's pipe vine</name>
    <dbReference type="NCBI Taxonomy" id="158543"/>
    <lineage>
        <taxon>Eukaryota</taxon>
        <taxon>Viridiplantae</taxon>
        <taxon>Streptophyta</taxon>
        <taxon>Embryophyta</taxon>
        <taxon>Tracheophyta</taxon>
        <taxon>Spermatophyta</taxon>
        <taxon>Magnoliopsida</taxon>
        <taxon>Magnoliidae</taxon>
        <taxon>Piperales</taxon>
        <taxon>Aristolochiaceae</taxon>
        <taxon>Aristolochia</taxon>
    </lineage>
</organism>
<dbReference type="InterPro" id="IPR040357">
    <property type="entry name" value="Vma22/CCDC115"/>
</dbReference>
<dbReference type="PANTHER" id="PTHR31996:SF2">
    <property type="entry name" value="COILED-COIL DOMAIN-CONTAINING PROTEIN 115"/>
    <property type="match status" value="1"/>
</dbReference>
<dbReference type="PANTHER" id="PTHR31996">
    <property type="entry name" value="COILED-COIL DOMAIN-CONTAINING PROTEIN 115"/>
    <property type="match status" value="1"/>
</dbReference>
<reference evidence="2 3" key="1">
    <citation type="submission" date="2021-07" db="EMBL/GenBank/DDBJ databases">
        <title>The Aristolochia fimbriata genome: insights into angiosperm evolution, floral development and chemical biosynthesis.</title>
        <authorList>
            <person name="Jiao Y."/>
        </authorList>
    </citation>
    <scope>NUCLEOTIDE SEQUENCE [LARGE SCALE GENOMIC DNA]</scope>
    <source>
        <strain evidence="2">IBCAS-2021</strain>
        <tissue evidence="2">Leaf</tissue>
    </source>
</reference>
<dbReference type="GO" id="GO:0070072">
    <property type="term" value="P:vacuolar proton-transporting V-type ATPase complex assembly"/>
    <property type="evidence" value="ECO:0007669"/>
    <property type="project" value="InterPro"/>
</dbReference>
<dbReference type="GO" id="GO:0051082">
    <property type="term" value="F:unfolded protein binding"/>
    <property type="evidence" value="ECO:0007669"/>
    <property type="project" value="TreeGrafter"/>
</dbReference>
<dbReference type="Pfam" id="PF21730">
    <property type="entry name" value="Vma22_CCDC115"/>
    <property type="match status" value="1"/>
</dbReference>
<evidence type="ECO:0000256" key="1">
    <source>
        <dbReference type="ARBA" id="ARBA00093634"/>
    </source>
</evidence>
<evidence type="ECO:0000313" key="3">
    <source>
        <dbReference type="Proteomes" id="UP000825729"/>
    </source>
</evidence>
<proteinExistence type="predicted"/>
<protein>
    <recommendedName>
        <fullName evidence="1">Vacuolar ATPase assembly protein VMA22</fullName>
    </recommendedName>
</protein>
<dbReference type="AlphaFoldDB" id="A0AAV7EJ11"/>
<sequence length="189" mass="21165">MQFLDSMDEYLILFDSLSSSLRQGWLDLASARHSMGSSRITSVLIDLKVHPAASTVQVREVDSATKAPLFALSKWVTQKESHLDSEKVRMDEELHPDSLQLRRRGPAHSFDAGDKSSMTTPGFIADEQVQEQKERSKTLSMFGTLVSPKLRGAQLSFETALEILVEIANKRSLMLSAFTQLQEEVPDVR</sequence>
<keyword evidence="3" id="KW-1185">Reference proteome</keyword>